<feature type="signal peptide" evidence="1">
    <location>
        <begin position="1"/>
        <end position="22"/>
    </location>
</feature>
<dbReference type="Proteomes" id="UP000482487">
    <property type="component" value="Unassembled WGS sequence"/>
</dbReference>
<feature type="chain" id="PRO_5028982528" description="DUF3551 domain-containing protein" evidence="1">
    <location>
        <begin position="23"/>
        <end position="76"/>
    </location>
</feature>
<evidence type="ECO:0000256" key="1">
    <source>
        <dbReference type="SAM" id="SignalP"/>
    </source>
</evidence>
<protein>
    <recommendedName>
        <fullName evidence="4">DUF3551 domain-containing protein</fullName>
    </recommendedName>
</protein>
<reference evidence="2 3" key="1">
    <citation type="submission" date="2020-01" db="EMBL/GenBank/DDBJ databases">
        <title>Genome sequence of Desulfovibrio aerotolerans DSM 16695(T).</title>
        <authorList>
            <person name="Karnachuk O."/>
            <person name="Avakyan M."/>
            <person name="Mardanov A."/>
            <person name="Kadnikov V."/>
            <person name="Ravin N."/>
        </authorList>
    </citation>
    <scope>NUCLEOTIDE SEQUENCE [LARGE SCALE GENOMIC DNA]</scope>
    <source>
        <strain evidence="2 3">DSM 16695</strain>
    </source>
</reference>
<keyword evidence="3" id="KW-1185">Reference proteome</keyword>
<dbReference type="AlphaFoldDB" id="A0A7C9IWG7"/>
<organism evidence="2 3">
    <name type="scientific">Solidesulfovibrio aerotolerans</name>
    <dbReference type="NCBI Taxonomy" id="295255"/>
    <lineage>
        <taxon>Bacteria</taxon>
        <taxon>Pseudomonadati</taxon>
        <taxon>Thermodesulfobacteriota</taxon>
        <taxon>Desulfovibrionia</taxon>
        <taxon>Desulfovibrionales</taxon>
        <taxon>Desulfovibrionaceae</taxon>
        <taxon>Solidesulfovibrio</taxon>
    </lineage>
</organism>
<dbReference type="EMBL" id="WVUD01000017">
    <property type="protein sequence ID" value="MYL83582.1"/>
    <property type="molecule type" value="Genomic_DNA"/>
</dbReference>
<accession>A0A7C9IWG7</accession>
<evidence type="ECO:0000313" key="3">
    <source>
        <dbReference type="Proteomes" id="UP000482487"/>
    </source>
</evidence>
<keyword evidence="1" id="KW-0732">Signal</keyword>
<evidence type="ECO:0008006" key="4">
    <source>
        <dbReference type="Google" id="ProtNLM"/>
    </source>
</evidence>
<gene>
    <name evidence="2" type="ORF">GTA51_10645</name>
</gene>
<dbReference type="RefSeq" id="WP_160960956.1">
    <property type="nucleotide sequence ID" value="NZ_WVUD01000017.1"/>
</dbReference>
<sequence>MKKFIVFAAALSLALTAVPAFAKGKKAAPKKTWECKTGDTSVMTATVEQCMKLGGMVSNYPGPDKAAAPKAKKGKK</sequence>
<proteinExistence type="predicted"/>
<evidence type="ECO:0000313" key="2">
    <source>
        <dbReference type="EMBL" id="MYL83582.1"/>
    </source>
</evidence>
<comment type="caution">
    <text evidence="2">The sequence shown here is derived from an EMBL/GenBank/DDBJ whole genome shotgun (WGS) entry which is preliminary data.</text>
</comment>
<name>A0A7C9IWG7_9BACT</name>